<reference evidence="1" key="1">
    <citation type="submission" date="2012-09" db="EMBL/GenBank/DDBJ databases">
        <authorList>
            <person name="Martin A.A."/>
        </authorList>
    </citation>
    <scope>NUCLEOTIDE SEQUENCE</scope>
</reference>
<accession>A0A0K0DND0</accession>
<name>A0A0K0DND0_ANGCA</name>
<sequence>MYTNGDKILGDLTVSLVEALLDCIAEKRALLRQQEAAEVLAKKQSVVNIHEGLCAGHERLIEEYNDDVNGVAKVCALIYAVVINSGSQQKIIVSVLLLKLDLEAAIRGGIAPTLCINFLTPLRN</sequence>
<organism evidence="1 2">
    <name type="scientific">Angiostrongylus cantonensis</name>
    <name type="common">Rat lungworm</name>
    <dbReference type="NCBI Taxonomy" id="6313"/>
    <lineage>
        <taxon>Eukaryota</taxon>
        <taxon>Metazoa</taxon>
        <taxon>Ecdysozoa</taxon>
        <taxon>Nematoda</taxon>
        <taxon>Chromadorea</taxon>
        <taxon>Rhabditida</taxon>
        <taxon>Rhabditina</taxon>
        <taxon>Rhabditomorpha</taxon>
        <taxon>Strongyloidea</taxon>
        <taxon>Metastrongylidae</taxon>
        <taxon>Angiostrongylus</taxon>
    </lineage>
</organism>
<keyword evidence="1" id="KW-1185">Reference proteome</keyword>
<evidence type="ECO:0000313" key="2">
    <source>
        <dbReference type="WBParaSite" id="ACAC_0001326301-mRNA-1"/>
    </source>
</evidence>
<protein>
    <submittedName>
        <fullName evidence="2">Uncharacterized protein</fullName>
    </submittedName>
</protein>
<evidence type="ECO:0000313" key="1">
    <source>
        <dbReference type="Proteomes" id="UP000035642"/>
    </source>
</evidence>
<proteinExistence type="predicted"/>
<reference evidence="2" key="2">
    <citation type="submission" date="2017-02" db="UniProtKB">
        <authorList>
            <consortium name="WormBaseParasite"/>
        </authorList>
    </citation>
    <scope>IDENTIFICATION</scope>
</reference>
<dbReference type="WBParaSite" id="ACAC_0001326301-mRNA-1">
    <property type="protein sequence ID" value="ACAC_0001326301-mRNA-1"/>
    <property type="gene ID" value="ACAC_0001326301"/>
</dbReference>
<dbReference type="AlphaFoldDB" id="A0A0K0DND0"/>
<dbReference type="Proteomes" id="UP000035642">
    <property type="component" value="Unassembled WGS sequence"/>
</dbReference>